<dbReference type="OrthoDB" id="9807829at2"/>
<dbReference type="GO" id="GO:0000455">
    <property type="term" value="P:enzyme-directed rRNA pseudouridine synthesis"/>
    <property type="evidence" value="ECO:0007669"/>
    <property type="project" value="TreeGrafter"/>
</dbReference>
<dbReference type="KEGG" id="tho:SP60_00455"/>
<dbReference type="STRING" id="1705394.SP60_00455"/>
<dbReference type="InterPro" id="IPR006145">
    <property type="entry name" value="PsdUridine_synth_RsuA/RluA"/>
</dbReference>
<dbReference type="PANTHER" id="PTHR21600">
    <property type="entry name" value="MITOCHONDRIAL RNA PSEUDOURIDINE SYNTHASE"/>
    <property type="match status" value="1"/>
</dbReference>
<dbReference type="Proteomes" id="UP000058020">
    <property type="component" value="Chromosome"/>
</dbReference>
<dbReference type="GO" id="GO:0009982">
    <property type="term" value="F:pseudouridine synthase activity"/>
    <property type="evidence" value="ECO:0007669"/>
    <property type="project" value="InterPro"/>
</dbReference>
<evidence type="ECO:0000256" key="2">
    <source>
        <dbReference type="ARBA" id="ARBA00023235"/>
    </source>
</evidence>
<reference evidence="4 5" key="1">
    <citation type="journal article" date="2015" name="Genome Announc.">
        <title>Genome Sequence of 'Candidatus Thioglobus autotrophica' Strain EF1, a Chemoautotroph from the SUP05 Clade of Marine Gammaproteobacteria.</title>
        <authorList>
            <person name="Shah V."/>
            <person name="Morris R.M."/>
        </authorList>
    </citation>
    <scope>NUCLEOTIDE SEQUENCE [LARGE SCALE GENOMIC DNA]</scope>
    <source>
        <strain evidence="4 5">EF1</strain>
    </source>
</reference>
<dbReference type="EMBL" id="CP010552">
    <property type="protein sequence ID" value="ALE51860.1"/>
    <property type="molecule type" value="Genomic_DNA"/>
</dbReference>
<dbReference type="GO" id="GO:0003723">
    <property type="term" value="F:RNA binding"/>
    <property type="evidence" value="ECO:0007669"/>
    <property type="project" value="InterPro"/>
</dbReference>
<proteinExistence type="inferred from homology"/>
<organism evidence="4 5">
    <name type="scientific">Candidatus Thioglobus autotrophicus</name>
    <dbReference type="NCBI Taxonomy" id="1705394"/>
    <lineage>
        <taxon>Bacteria</taxon>
        <taxon>Pseudomonadati</taxon>
        <taxon>Pseudomonadota</taxon>
        <taxon>Gammaproteobacteria</taxon>
        <taxon>Candidatus Pseudothioglobaceae</taxon>
        <taxon>Candidatus Thioglobus</taxon>
    </lineage>
</organism>
<dbReference type="GO" id="GO:0140098">
    <property type="term" value="F:catalytic activity, acting on RNA"/>
    <property type="evidence" value="ECO:0007669"/>
    <property type="project" value="UniProtKB-ARBA"/>
</dbReference>
<dbReference type="PATRIC" id="fig|1705394.5.peg.91"/>
<dbReference type="CDD" id="cd02869">
    <property type="entry name" value="PseudoU_synth_RluA_like"/>
    <property type="match status" value="1"/>
</dbReference>
<dbReference type="AlphaFoldDB" id="A0A0M5LKR7"/>
<evidence type="ECO:0000313" key="4">
    <source>
        <dbReference type="EMBL" id="ALE51860.1"/>
    </source>
</evidence>
<evidence type="ECO:0000256" key="1">
    <source>
        <dbReference type="ARBA" id="ARBA00010876"/>
    </source>
</evidence>
<accession>A0A0M5LKR7</accession>
<feature type="domain" description="Pseudouridine synthase RsuA/RluA-like" evidence="3">
    <location>
        <begin position="80"/>
        <end position="227"/>
    </location>
</feature>
<dbReference type="Gene3D" id="3.30.2350.10">
    <property type="entry name" value="Pseudouridine synthase"/>
    <property type="match status" value="1"/>
</dbReference>
<dbReference type="Pfam" id="PF00849">
    <property type="entry name" value="PseudoU_synth_2"/>
    <property type="match status" value="1"/>
</dbReference>
<dbReference type="InterPro" id="IPR006224">
    <property type="entry name" value="PsdUridine_synth_RluA-like_CS"/>
</dbReference>
<comment type="similarity">
    <text evidence="1">Belongs to the pseudouridine synthase RluA family.</text>
</comment>
<keyword evidence="5" id="KW-1185">Reference proteome</keyword>
<dbReference type="InterPro" id="IPR020103">
    <property type="entry name" value="PsdUridine_synth_cat_dom_sf"/>
</dbReference>
<dbReference type="SUPFAM" id="SSF55120">
    <property type="entry name" value="Pseudouridine synthase"/>
    <property type="match status" value="1"/>
</dbReference>
<evidence type="ECO:0000313" key="5">
    <source>
        <dbReference type="Proteomes" id="UP000058020"/>
    </source>
</evidence>
<evidence type="ECO:0000259" key="3">
    <source>
        <dbReference type="Pfam" id="PF00849"/>
    </source>
</evidence>
<dbReference type="InterPro" id="IPR050188">
    <property type="entry name" value="RluA_PseudoU_synthase"/>
</dbReference>
<sequence>MPFVLKKYQAIQGRKIQQFLLDEAGLSAPVSQKLLSKKRVFDERHNPLKNGQILNCDYVQVAIFEGHTRGLKPIFEVEDFAVFDKPSGVMVHPTRKDTEYCLLDEIRYRFGGQADLAHRIDAQTSGLVLVAKNKPTSTRLKTLFEQRQFTKEYLAVVQGEITSDITINKPISKADSNIRVKMTCEVESGKCSVTHVKPIAFNQQNNTTLVKVMPVTGRQHQIRVHLDSIGHRILGDPIYGVSEQVANDYLCKTLSSEQRVALTGAKRLMLHANSLSFIDKDKKYSITSKMADSVFSNY</sequence>
<protein>
    <submittedName>
        <fullName evidence="4">Pseudouridine synthase</fullName>
    </submittedName>
</protein>
<name>A0A0M5LKR7_9GAMM</name>
<gene>
    <name evidence="4" type="ORF">SP60_00455</name>
</gene>
<dbReference type="PANTHER" id="PTHR21600:SF44">
    <property type="entry name" value="RIBOSOMAL LARGE SUBUNIT PSEUDOURIDINE SYNTHASE D"/>
    <property type="match status" value="1"/>
</dbReference>
<dbReference type="PROSITE" id="PS01129">
    <property type="entry name" value="PSI_RLU"/>
    <property type="match status" value="1"/>
</dbReference>
<keyword evidence="2" id="KW-0413">Isomerase</keyword>
<dbReference type="RefSeq" id="WP_053950772.1">
    <property type="nucleotide sequence ID" value="NZ_CP010552.1"/>
</dbReference>